<gene>
    <name evidence="1" type="primary">PPUP9184</name>
</gene>
<feature type="non-terminal residue" evidence="1">
    <location>
        <position position="124"/>
    </location>
</feature>
<dbReference type="EMBL" id="GBYX01476459">
    <property type="protein sequence ID" value="JAO05218.1"/>
    <property type="molecule type" value="Transcribed_RNA"/>
</dbReference>
<feature type="non-terminal residue" evidence="1">
    <location>
        <position position="1"/>
    </location>
</feature>
<organism evidence="1">
    <name type="scientific">Poeciliopsis prolifica</name>
    <name type="common">blackstripe livebearer</name>
    <dbReference type="NCBI Taxonomy" id="188132"/>
    <lineage>
        <taxon>Eukaryota</taxon>
        <taxon>Metazoa</taxon>
        <taxon>Chordata</taxon>
        <taxon>Craniata</taxon>
        <taxon>Vertebrata</taxon>
        <taxon>Euteleostomi</taxon>
        <taxon>Actinopterygii</taxon>
        <taxon>Neopterygii</taxon>
        <taxon>Teleostei</taxon>
        <taxon>Neoteleostei</taxon>
        <taxon>Acanthomorphata</taxon>
        <taxon>Ovalentaria</taxon>
        <taxon>Atherinomorphae</taxon>
        <taxon>Cyprinodontiformes</taxon>
        <taxon>Poeciliidae</taxon>
        <taxon>Poeciliinae</taxon>
        <taxon>Poeciliopsis</taxon>
    </lineage>
</organism>
<name>A0A0S7EQV8_9TELE</name>
<accession>A0A0S7EQV8</accession>
<proteinExistence type="predicted"/>
<protein>
    <submittedName>
        <fullName evidence="1">PPUP9184</fullName>
    </submittedName>
</protein>
<reference evidence="1" key="1">
    <citation type="submission" date="2014-12" db="EMBL/GenBank/DDBJ databases">
        <title>Parallel Evolution in Life History Adaptation Evident in the Tissue-Specific Poeciliopsis prolifica transcriptome.</title>
        <authorList>
            <person name="Jue N.K."/>
            <person name="Foley R.J."/>
            <person name="Obergfell C."/>
            <person name="Reznick D.N."/>
            <person name="O'Neill R.J."/>
            <person name="O'Neill M.J."/>
        </authorList>
    </citation>
    <scope>NUCLEOTIDE SEQUENCE</scope>
</reference>
<sequence>KKLGSSDLIPKVNVWCPARVSSFAQQRQLSADFESRLGVSLTHDLPLPLRHLTFKGREVPLILVSSFVVPSLLQSFIQEDFSAQLRHDIKKPEKAPKHVLLVLASKTTTEGNNVHVFVNLLTVA</sequence>
<dbReference type="AlphaFoldDB" id="A0A0S7EQV8"/>
<evidence type="ECO:0000313" key="1">
    <source>
        <dbReference type="EMBL" id="JAO05218.1"/>
    </source>
</evidence>